<feature type="chain" id="PRO_5034948712" evidence="1">
    <location>
        <begin position="19"/>
        <end position="128"/>
    </location>
</feature>
<reference evidence="2 3" key="1">
    <citation type="submission" date="2020-05" db="EMBL/GenBank/DDBJ databases">
        <title>Identification and distribution of gene clusters putatively required for synthesis of sphingolipid metabolism inhibitors in phylogenetically diverse species of the filamentous fungus Fusarium.</title>
        <authorList>
            <person name="Kim H.-S."/>
            <person name="Busman M."/>
            <person name="Brown D.W."/>
            <person name="Divon H."/>
            <person name="Uhlig S."/>
            <person name="Proctor R.H."/>
        </authorList>
    </citation>
    <scope>NUCLEOTIDE SEQUENCE [LARGE SCALE GENOMIC DNA]</scope>
    <source>
        <strain evidence="2 3">NRRL 36939</strain>
    </source>
</reference>
<evidence type="ECO:0000313" key="2">
    <source>
        <dbReference type="EMBL" id="KAF5573271.1"/>
    </source>
</evidence>
<protein>
    <submittedName>
        <fullName evidence="2">Uncharacterized protein</fullName>
    </submittedName>
</protein>
<sequence length="128" mass="13231">MLLKTLLTSTFFIASAATLELTTSSLDEDRVSAGEIAINSDFEGSAKVKRQETNRQKVEDQVNNIITANRLQHGGDHGRRLLGCKVACCVVCGTGLSVAYVAGMVGCGAAVVTEEAISAGTLSGVAVA</sequence>
<dbReference type="AlphaFoldDB" id="A0A8H5KJG1"/>
<keyword evidence="3" id="KW-1185">Reference proteome</keyword>
<name>A0A8H5KJG1_9HYPO</name>
<proteinExistence type="predicted"/>
<evidence type="ECO:0000256" key="1">
    <source>
        <dbReference type="SAM" id="SignalP"/>
    </source>
</evidence>
<gene>
    <name evidence="2" type="ORF">FPCIR_14021</name>
</gene>
<keyword evidence="1" id="KW-0732">Signal</keyword>
<dbReference type="EMBL" id="JAAOAS010000633">
    <property type="protein sequence ID" value="KAF5573271.1"/>
    <property type="molecule type" value="Genomic_DNA"/>
</dbReference>
<dbReference type="Proteomes" id="UP000546213">
    <property type="component" value="Unassembled WGS sequence"/>
</dbReference>
<organism evidence="2 3">
    <name type="scientific">Fusarium pseudocircinatum</name>
    <dbReference type="NCBI Taxonomy" id="56676"/>
    <lineage>
        <taxon>Eukaryota</taxon>
        <taxon>Fungi</taxon>
        <taxon>Dikarya</taxon>
        <taxon>Ascomycota</taxon>
        <taxon>Pezizomycotina</taxon>
        <taxon>Sordariomycetes</taxon>
        <taxon>Hypocreomycetidae</taxon>
        <taxon>Hypocreales</taxon>
        <taxon>Nectriaceae</taxon>
        <taxon>Fusarium</taxon>
        <taxon>Fusarium fujikuroi species complex</taxon>
    </lineage>
</organism>
<comment type="caution">
    <text evidence="2">The sequence shown here is derived from an EMBL/GenBank/DDBJ whole genome shotgun (WGS) entry which is preliminary data.</text>
</comment>
<evidence type="ECO:0000313" key="3">
    <source>
        <dbReference type="Proteomes" id="UP000546213"/>
    </source>
</evidence>
<accession>A0A8H5KJG1</accession>
<feature type="signal peptide" evidence="1">
    <location>
        <begin position="1"/>
        <end position="18"/>
    </location>
</feature>